<keyword evidence="8" id="KW-1185">Reference proteome</keyword>
<evidence type="ECO:0000256" key="3">
    <source>
        <dbReference type="ARBA" id="ARBA00022643"/>
    </source>
</evidence>
<dbReference type="InterPro" id="IPR036551">
    <property type="entry name" value="Flavin_trans-like"/>
</dbReference>
<reference evidence="8" key="1">
    <citation type="journal article" date="2023" name="Int. J. Syst. Evol. Microbiol.">
        <title>Claveliimonas bilis gen. nov., sp. nov., deoxycholic acid-producing bacteria isolated from human faeces, and reclassification of Sellimonas monacensis Zenner et al. 2021 as Claveliimonas monacensis comb. nov.</title>
        <authorList>
            <person name="Hisatomi A."/>
            <person name="Kastawa N.W.E.P.G."/>
            <person name="Song I."/>
            <person name="Ohkuma M."/>
            <person name="Fukiya S."/>
            <person name="Sakamoto M."/>
        </authorList>
    </citation>
    <scope>NUCLEOTIDE SEQUENCE [LARGE SCALE GENOMIC DNA]</scope>
    <source>
        <strain evidence="8">12BBH14</strain>
    </source>
</reference>
<comment type="similarity">
    <text evidence="5">Belongs to the UbiX/PAD1 family.</text>
</comment>
<feature type="binding site" evidence="5">
    <location>
        <position position="40"/>
    </location>
    <ligand>
        <name>FMN</name>
        <dbReference type="ChEBI" id="CHEBI:58210"/>
    </ligand>
</feature>
<proteinExistence type="inferred from homology"/>
<evidence type="ECO:0000256" key="5">
    <source>
        <dbReference type="HAMAP-Rule" id="MF_01984"/>
    </source>
</evidence>
<protein>
    <recommendedName>
        <fullName evidence="5">Flavin prenyltransferase UbiX</fullName>
        <ecNumber evidence="5">2.5.1.129</ecNumber>
    </recommendedName>
</protein>
<name>A0ABN6Z4W0_9FIRM</name>
<evidence type="ECO:0000313" key="8">
    <source>
        <dbReference type="Proteomes" id="UP001305815"/>
    </source>
</evidence>
<keyword evidence="4 5" id="KW-0808">Transferase</keyword>
<evidence type="ECO:0000259" key="6">
    <source>
        <dbReference type="Pfam" id="PF02441"/>
    </source>
</evidence>
<sequence length="193" mass="21228">MGSDMRMIVGVSGATGVEMSYYLVRALKDMGNCEIHLILSEGAKVTWDLESSVPLEELTELADFIYDEKDLVAAVSSGSFVTDGMVILPCSMKTLAGISVGYAENLLIRAADVCLKEGRKVVLVPREMPFGKIHIENLKKASDLGCVIVPPVLTFYNNPRTLEDQIHHIIGKILLQFGISYEHFVPWTGVPKE</sequence>
<dbReference type="Pfam" id="PF02441">
    <property type="entry name" value="Flavoprotein"/>
    <property type="match status" value="1"/>
</dbReference>
<dbReference type="InterPro" id="IPR003382">
    <property type="entry name" value="Flavoprotein"/>
</dbReference>
<keyword evidence="2 5" id="KW-0285">Flavoprotein</keyword>
<comment type="caution">
    <text evidence="5">Lacks conserved residue(s) required for the propagation of feature annotation.</text>
</comment>
<feature type="binding site" evidence="5">
    <location>
        <position position="156"/>
    </location>
    <ligand>
        <name>dimethylallyl phosphate</name>
        <dbReference type="ChEBI" id="CHEBI:88052"/>
    </ligand>
</feature>
<dbReference type="HAMAP" id="MF_01984">
    <property type="entry name" value="ubiX_pad"/>
    <property type="match status" value="1"/>
</dbReference>
<evidence type="ECO:0000256" key="2">
    <source>
        <dbReference type="ARBA" id="ARBA00022630"/>
    </source>
</evidence>
<organism evidence="7 8">
    <name type="scientific">Claveliimonas bilis</name>
    <dbReference type="NCBI Taxonomy" id="3028070"/>
    <lineage>
        <taxon>Bacteria</taxon>
        <taxon>Bacillati</taxon>
        <taxon>Bacillota</taxon>
        <taxon>Clostridia</taxon>
        <taxon>Lachnospirales</taxon>
        <taxon>Lachnospiraceae</taxon>
        <taxon>Claveliimonas</taxon>
    </lineage>
</organism>
<dbReference type="Gene3D" id="3.40.50.1950">
    <property type="entry name" value="Flavin prenyltransferase-like"/>
    <property type="match status" value="1"/>
</dbReference>
<feature type="binding site" evidence="5">
    <location>
        <position position="172"/>
    </location>
    <ligand>
        <name>dimethylallyl phosphate</name>
        <dbReference type="ChEBI" id="CHEBI:88052"/>
    </ligand>
</feature>
<dbReference type="InterPro" id="IPR004507">
    <property type="entry name" value="UbiX-like"/>
</dbReference>
<comment type="function">
    <text evidence="5">Flavin prenyltransferase that catalyzes the synthesis of the prenylated FMN cofactor (prenyl-FMN) for 4-hydroxy-3-polyprenylbenzoic acid decarboxylase UbiD. The prenyltransferase is metal-independent and links a dimethylallyl moiety from dimethylallyl monophosphate (DMAP) to the flavin N5 and C6 atoms of FMN.</text>
</comment>
<feature type="binding site" evidence="5">
    <location>
        <begin position="91"/>
        <end position="94"/>
    </location>
    <ligand>
        <name>FMN</name>
        <dbReference type="ChEBI" id="CHEBI:58210"/>
    </ligand>
</feature>
<dbReference type="EMBL" id="AP027742">
    <property type="protein sequence ID" value="BDZ78222.1"/>
    <property type="molecule type" value="Genomic_DNA"/>
</dbReference>
<feature type="binding site" evidence="5">
    <location>
        <position position="126"/>
    </location>
    <ligand>
        <name>FMN</name>
        <dbReference type="ChEBI" id="CHEBI:58210"/>
    </ligand>
</feature>
<keyword evidence="1 5" id="KW-0637">Prenyltransferase</keyword>
<evidence type="ECO:0000313" key="7">
    <source>
        <dbReference type="EMBL" id="BDZ78222.1"/>
    </source>
</evidence>
<dbReference type="NCBIfam" id="NF004685">
    <property type="entry name" value="PRK06029.1"/>
    <property type="match status" value="1"/>
</dbReference>
<evidence type="ECO:0000256" key="4">
    <source>
        <dbReference type="ARBA" id="ARBA00022679"/>
    </source>
</evidence>
<accession>A0ABN6Z4W0</accession>
<comment type="catalytic activity">
    <reaction evidence="5">
        <text>dimethylallyl phosphate + FMNH2 = prenylated FMNH2 + phosphate</text>
        <dbReference type="Rhea" id="RHEA:37743"/>
        <dbReference type="ChEBI" id="CHEBI:43474"/>
        <dbReference type="ChEBI" id="CHEBI:57618"/>
        <dbReference type="ChEBI" id="CHEBI:87467"/>
        <dbReference type="ChEBI" id="CHEBI:88052"/>
        <dbReference type="EC" id="2.5.1.129"/>
    </reaction>
</comment>
<dbReference type="SUPFAM" id="SSF52507">
    <property type="entry name" value="Homo-oligomeric flavin-containing Cys decarboxylases, HFCD"/>
    <property type="match status" value="1"/>
</dbReference>
<keyword evidence="3 5" id="KW-0288">FMN</keyword>
<feature type="binding site" evidence="5">
    <location>
        <begin position="13"/>
        <end position="15"/>
    </location>
    <ligand>
        <name>FMN</name>
        <dbReference type="ChEBI" id="CHEBI:58210"/>
    </ligand>
</feature>
<dbReference type="Proteomes" id="UP001305815">
    <property type="component" value="Chromosome"/>
</dbReference>
<evidence type="ECO:0000256" key="1">
    <source>
        <dbReference type="ARBA" id="ARBA00022602"/>
    </source>
</evidence>
<feature type="domain" description="Flavoprotein" evidence="6">
    <location>
        <begin position="5"/>
        <end position="174"/>
    </location>
</feature>
<dbReference type="NCBIfam" id="TIGR00421">
    <property type="entry name" value="ubiX_pad"/>
    <property type="match status" value="1"/>
</dbReference>
<gene>
    <name evidence="5" type="primary">ubiX</name>
    <name evidence="7" type="ORF">Lac1_24050</name>
</gene>
<dbReference type="EC" id="2.5.1.129" evidence="5"/>